<feature type="signal peptide" evidence="1">
    <location>
        <begin position="1"/>
        <end position="17"/>
    </location>
</feature>
<organism evidence="2">
    <name type="scientific">Caldithrix abyssi</name>
    <dbReference type="NCBI Taxonomy" id="187145"/>
    <lineage>
        <taxon>Bacteria</taxon>
        <taxon>Pseudomonadati</taxon>
        <taxon>Calditrichota</taxon>
        <taxon>Calditrichia</taxon>
        <taxon>Calditrichales</taxon>
        <taxon>Calditrichaceae</taxon>
        <taxon>Caldithrix</taxon>
    </lineage>
</organism>
<evidence type="ECO:0000313" key="2">
    <source>
        <dbReference type="EMBL" id="HED10000.1"/>
    </source>
</evidence>
<comment type="caution">
    <text evidence="2">The sequence shown here is derived from an EMBL/GenBank/DDBJ whole genome shotgun (WGS) entry which is preliminary data.</text>
</comment>
<accession>A0A7V1LL52</accession>
<proteinExistence type="predicted"/>
<dbReference type="AlphaFoldDB" id="A0A7V1LL52"/>
<protein>
    <submittedName>
        <fullName evidence="2">Uncharacterized protein</fullName>
    </submittedName>
</protein>
<keyword evidence="1" id="KW-0732">Signal</keyword>
<gene>
    <name evidence="2" type="ORF">ENJ10_04885</name>
</gene>
<feature type="chain" id="PRO_5030991357" evidence="1">
    <location>
        <begin position="18"/>
        <end position="387"/>
    </location>
</feature>
<reference evidence="2" key="1">
    <citation type="journal article" date="2020" name="mSystems">
        <title>Genome- and Community-Level Interaction Insights into Carbon Utilization and Element Cycling Functions of Hydrothermarchaeota in Hydrothermal Sediment.</title>
        <authorList>
            <person name="Zhou Z."/>
            <person name="Liu Y."/>
            <person name="Xu W."/>
            <person name="Pan J."/>
            <person name="Luo Z.H."/>
            <person name="Li M."/>
        </authorList>
    </citation>
    <scope>NUCLEOTIDE SEQUENCE [LARGE SCALE GENOMIC DNA]</scope>
    <source>
        <strain evidence="2">HyVt-456</strain>
    </source>
</reference>
<sequence length="387" mass="44959">MVRRLFLLFLLAFTVQAQMRVRSNVTSSLYFYEGVNQTGATDFYQDIALDLASNDKDGFKLNGYFNVYRPAVTDAWRSRFYNGYLQWSSDASGLKARLGRQFFYRDVINGSLDGLSLEYRPVKFLQLTLVGGKSVSWNRESSTQDDYGLGMEMKINTVFPFNVGLTYYQKQRPSGLYRQQAGAIFNGSLFHWRYLLQYRHDLLSGNYQRIRLMLFYTFRQSNLTLEASSQKPEIYEDLFRQLFELEAFNQLRVGYRFFLNDYSFNLRVAATLFSEGRSSARINFSVNRKWGGLGIVYENGYFGQRSGLTGRLNYDLTAALAVYMSSSYYNYERRLISAPDEATALAAGIRYHLSEQSYADVQLQQGINRVYASELRGLLRFNYRFNQ</sequence>
<evidence type="ECO:0000256" key="1">
    <source>
        <dbReference type="SAM" id="SignalP"/>
    </source>
</evidence>
<dbReference type="EMBL" id="DRLD01000130">
    <property type="protein sequence ID" value="HED10000.1"/>
    <property type="molecule type" value="Genomic_DNA"/>
</dbReference>
<dbReference type="Proteomes" id="UP000886005">
    <property type="component" value="Unassembled WGS sequence"/>
</dbReference>
<name>A0A7V1LL52_CALAY</name>